<evidence type="ECO:0000259" key="2">
    <source>
        <dbReference type="PROSITE" id="PS50110"/>
    </source>
</evidence>
<organism evidence="4 5">
    <name type="scientific">Chryseobacterium defluvii</name>
    <dbReference type="NCBI Taxonomy" id="160396"/>
    <lineage>
        <taxon>Bacteria</taxon>
        <taxon>Pseudomonadati</taxon>
        <taxon>Bacteroidota</taxon>
        <taxon>Flavobacteriia</taxon>
        <taxon>Flavobacteriales</taxon>
        <taxon>Weeksellaceae</taxon>
        <taxon>Chryseobacterium group</taxon>
        <taxon>Chryseobacterium</taxon>
    </lineage>
</organism>
<dbReference type="PROSITE" id="PS50110">
    <property type="entry name" value="RESPONSE_REGULATORY"/>
    <property type="match status" value="1"/>
</dbReference>
<dbReference type="SMART" id="SM00850">
    <property type="entry name" value="LytTR"/>
    <property type="match status" value="1"/>
</dbReference>
<accession>A0A840KDW5</accession>
<dbReference type="SUPFAM" id="SSF52172">
    <property type="entry name" value="CheY-like"/>
    <property type="match status" value="1"/>
</dbReference>
<feature type="domain" description="Response regulatory" evidence="2">
    <location>
        <begin position="4"/>
        <end position="119"/>
    </location>
</feature>
<keyword evidence="5" id="KW-1185">Reference proteome</keyword>
<dbReference type="Pfam" id="PF04397">
    <property type="entry name" value="LytTR"/>
    <property type="match status" value="1"/>
</dbReference>
<proteinExistence type="predicted"/>
<sequence>MNYNYIIIEDNPGSIKNLQMALRPHKNFIETGMAHTLAKGISLALTARPHIIFLDVQLGEENGFELIKEIRQFTSEMPFIIITTDFDKYAKKAVNSDVLYFLDKPVDPDELIIALHKFEKRFLEIQNHITIKNTQGHFFLQLEDIQYIQSDNNCCRIFRENHSPMFVTKTLKEIESILPAPFIRIHKSYIVNAKYIQMLNTAKKKIRLNTLNPENLKNIELPISDLYMELVKNVLLTGKQTK</sequence>
<evidence type="ECO:0000256" key="1">
    <source>
        <dbReference type="PROSITE-ProRule" id="PRU00169"/>
    </source>
</evidence>
<dbReference type="Proteomes" id="UP000592180">
    <property type="component" value="Unassembled WGS sequence"/>
</dbReference>
<dbReference type="AlphaFoldDB" id="A0A840KDW5"/>
<dbReference type="PROSITE" id="PS50930">
    <property type="entry name" value="HTH_LYTTR"/>
    <property type="match status" value="1"/>
</dbReference>
<dbReference type="Gene3D" id="2.40.50.1020">
    <property type="entry name" value="LytTr DNA-binding domain"/>
    <property type="match status" value="1"/>
</dbReference>
<feature type="domain" description="HTH LytTR-type" evidence="3">
    <location>
        <begin position="129"/>
        <end position="197"/>
    </location>
</feature>
<name>A0A840KDW5_9FLAO</name>
<feature type="modified residue" description="4-aspartylphosphate" evidence="1">
    <location>
        <position position="55"/>
    </location>
</feature>
<dbReference type="PANTHER" id="PTHR37299">
    <property type="entry name" value="TRANSCRIPTIONAL REGULATOR-RELATED"/>
    <property type="match status" value="1"/>
</dbReference>
<dbReference type="RefSeq" id="WP_184190638.1">
    <property type="nucleotide sequence ID" value="NZ_JACHLE010000004.1"/>
</dbReference>
<dbReference type="Pfam" id="PF00072">
    <property type="entry name" value="Response_reg"/>
    <property type="match status" value="1"/>
</dbReference>
<comment type="caution">
    <text evidence="4">The sequence shown here is derived from an EMBL/GenBank/DDBJ whole genome shotgun (WGS) entry which is preliminary data.</text>
</comment>
<evidence type="ECO:0000313" key="4">
    <source>
        <dbReference type="EMBL" id="MBB4807591.1"/>
    </source>
</evidence>
<gene>
    <name evidence="4" type="ORF">HNP38_002897</name>
</gene>
<protein>
    <submittedName>
        <fullName evidence="4">Two-component system LytT family response regulator</fullName>
    </submittedName>
</protein>
<keyword evidence="1" id="KW-0597">Phosphoprotein</keyword>
<dbReference type="PANTHER" id="PTHR37299:SF1">
    <property type="entry name" value="STAGE 0 SPORULATION PROTEIN A HOMOLOG"/>
    <property type="match status" value="1"/>
</dbReference>
<dbReference type="GO" id="GO:0003677">
    <property type="term" value="F:DNA binding"/>
    <property type="evidence" value="ECO:0007669"/>
    <property type="project" value="InterPro"/>
</dbReference>
<evidence type="ECO:0000259" key="3">
    <source>
        <dbReference type="PROSITE" id="PS50930"/>
    </source>
</evidence>
<dbReference type="InterPro" id="IPR007492">
    <property type="entry name" value="LytTR_DNA-bd_dom"/>
</dbReference>
<dbReference type="SMART" id="SM00448">
    <property type="entry name" value="REC"/>
    <property type="match status" value="1"/>
</dbReference>
<dbReference type="InterPro" id="IPR046947">
    <property type="entry name" value="LytR-like"/>
</dbReference>
<dbReference type="InterPro" id="IPR011006">
    <property type="entry name" value="CheY-like_superfamily"/>
</dbReference>
<reference evidence="4 5" key="1">
    <citation type="submission" date="2020-08" db="EMBL/GenBank/DDBJ databases">
        <title>Functional genomics of gut bacteria from endangered species of beetles.</title>
        <authorList>
            <person name="Carlos-Shanley C."/>
        </authorList>
    </citation>
    <scope>NUCLEOTIDE SEQUENCE [LARGE SCALE GENOMIC DNA]</scope>
    <source>
        <strain evidence="4 5">S00151</strain>
    </source>
</reference>
<evidence type="ECO:0000313" key="5">
    <source>
        <dbReference type="Proteomes" id="UP000592180"/>
    </source>
</evidence>
<dbReference type="InterPro" id="IPR001789">
    <property type="entry name" value="Sig_transdc_resp-reg_receiver"/>
</dbReference>
<dbReference type="GO" id="GO:0000156">
    <property type="term" value="F:phosphorelay response regulator activity"/>
    <property type="evidence" value="ECO:0007669"/>
    <property type="project" value="InterPro"/>
</dbReference>
<dbReference type="Gene3D" id="3.40.50.2300">
    <property type="match status" value="1"/>
</dbReference>
<dbReference type="EMBL" id="JACHLE010000004">
    <property type="protein sequence ID" value="MBB4807591.1"/>
    <property type="molecule type" value="Genomic_DNA"/>
</dbReference>